<dbReference type="CDD" id="cd00609">
    <property type="entry name" value="AAT_like"/>
    <property type="match status" value="1"/>
</dbReference>
<dbReference type="InterPro" id="IPR004839">
    <property type="entry name" value="Aminotransferase_I/II_large"/>
</dbReference>
<dbReference type="PANTHER" id="PTHR42832">
    <property type="entry name" value="AMINO ACID AMINOTRANSFERASE"/>
    <property type="match status" value="1"/>
</dbReference>
<dbReference type="Gene3D" id="3.90.1150.10">
    <property type="entry name" value="Aspartate Aminotransferase, domain 1"/>
    <property type="match status" value="1"/>
</dbReference>
<dbReference type="NCBIfam" id="NF005977">
    <property type="entry name" value="PRK08068.1"/>
    <property type="match status" value="1"/>
</dbReference>
<feature type="domain" description="Aminotransferase class I/classII large" evidence="4">
    <location>
        <begin position="34"/>
        <end position="384"/>
    </location>
</feature>
<evidence type="ECO:0000256" key="1">
    <source>
        <dbReference type="ARBA" id="ARBA00001933"/>
    </source>
</evidence>
<dbReference type="InterPro" id="IPR050881">
    <property type="entry name" value="LL-DAP_aminotransferase"/>
</dbReference>
<proteinExistence type="predicted"/>
<evidence type="ECO:0000256" key="2">
    <source>
        <dbReference type="ARBA" id="ARBA00022576"/>
    </source>
</evidence>
<dbReference type="InterPro" id="IPR015421">
    <property type="entry name" value="PyrdxlP-dep_Trfase_major"/>
</dbReference>
<dbReference type="SUPFAM" id="SSF53383">
    <property type="entry name" value="PLP-dependent transferases"/>
    <property type="match status" value="1"/>
</dbReference>
<gene>
    <name evidence="5" type="ORF">RYX45_16625</name>
</gene>
<evidence type="ECO:0000313" key="6">
    <source>
        <dbReference type="Proteomes" id="UP001285636"/>
    </source>
</evidence>
<organism evidence="5 6">
    <name type="scientific">Alkalihalophilus pseudofirmus</name>
    <name type="common">Bacillus pseudofirmus</name>
    <dbReference type="NCBI Taxonomy" id="79885"/>
    <lineage>
        <taxon>Bacteria</taxon>
        <taxon>Bacillati</taxon>
        <taxon>Bacillota</taxon>
        <taxon>Bacilli</taxon>
        <taxon>Bacillales</taxon>
        <taxon>Bacillaceae</taxon>
        <taxon>Alkalihalophilus</taxon>
    </lineage>
</organism>
<evidence type="ECO:0000313" key="5">
    <source>
        <dbReference type="EMBL" id="MDV2886819.1"/>
    </source>
</evidence>
<dbReference type="PANTHER" id="PTHR42832:SF3">
    <property type="entry name" value="L-GLUTAMINE--4-(METHYLSULFANYL)-2-OXOBUTANOATE AMINOTRANSFERASE"/>
    <property type="match status" value="1"/>
</dbReference>
<keyword evidence="3" id="KW-0808">Transferase</keyword>
<dbReference type="EMBL" id="JAWJAY010000005">
    <property type="protein sequence ID" value="MDV2886819.1"/>
    <property type="molecule type" value="Genomic_DNA"/>
</dbReference>
<keyword evidence="2 5" id="KW-0032">Aminotransferase</keyword>
<comment type="cofactor">
    <cofactor evidence="1">
        <name>pyridoxal 5'-phosphate</name>
        <dbReference type="ChEBI" id="CHEBI:597326"/>
    </cofactor>
</comment>
<dbReference type="GO" id="GO:0008483">
    <property type="term" value="F:transaminase activity"/>
    <property type="evidence" value="ECO:0007669"/>
    <property type="project" value="UniProtKB-KW"/>
</dbReference>
<dbReference type="AlphaFoldDB" id="A0AAJ2NQL8"/>
<sequence>MKTFESSRAMERLPSQFFAKLVKKVNEVKRHHDDVINLGQGNPDQPTPAHIVEKLKEAAENPMHHKYAPFAGHNFLKEAVAEYYLREYGVEIDPHTEVAVLGGAKTGLIELSQCLLNPEDLALVPDPGYPDYWSGVELAGAKMHMMPLLKELDFHPDFTTLKEETLEQSKLMFLNYPNNPTGAIATPALFQDAIELGQKHDLCIVHDFAYGAIGFEGKKPLSFLQLKGAKDVGVEVMTLSKTYNMAGWRVGFVVGNKSVVSAIEKLQDHLFCSIFGGIQEAAAHALLSDQQCVDDLVATYEARRNVLVEAAHKAGWEAEAPLGSFFAWFPVPKDYTSEEFADILLEEARVVVAPGVGFGKYGEGYVRIGLLADEDTLREAMERIGALRLFDK</sequence>
<dbReference type="Gene3D" id="3.40.640.10">
    <property type="entry name" value="Type I PLP-dependent aspartate aminotransferase-like (Major domain)"/>
    <property type="match status" value="1"/>
</dbReference>
<comment type="caution">
    <text evidence="5">The sequence shown here is derived from an EMBL/GenBank/DDBJ whole genome shotgun (WGS) entry which is preliminary data.</text>
</comment>
<reference evidence="5" key="1">
    <citation type="submission" date="2023-10" db="EMBL/GenBank/DDBJ databases">
        <title>Screening of Alkalihalophilus pseudofirmusBZ-TG-HK211 and Its Alleviation of Salt Stress on Rapeseed Growth.</title>
        <authorList>
            <person name="Zhao B."/>
            <person name="Guo T."/>
        </authorList>
    </citation>
    <scope>NUCLEOTIDE SEQUENCE</scope>
    <source>
        <strain evidence="5">BZ-TG-HK211</strain>
    </source>
</reference>
<dbReference type="Pfam" id="PF00155">
    <property type="entry name" value="Aminotran_1_2"/>
    <property type="match status" value="1"/>
</dbReference>
<dbReference type="Proteomes" id="UP001285636">
    <property type="component" value="Unassembled WGS sequence"/>
</dbReference>
<protein>
    <submittedName>
        <fullName evidence="5">Pyridoxal phosphate-dependent aminotransferase</fullName>
    </submittedName>
</protein>
<dbReference type="InterPro" id="IPR015424">
    <property type="entry name" value="PyrdxlP-dep_Trfase"/>
</dbReference>
<name>A0AAJ2NQL8_ALKPS</name>
<evidence type="ECO:0000256" key="3">
    <source>
        <dbReference type="ARBA" id="ARBA00022679"/>
    </source>
</evidence>
<dbReference type="InterPro" id="IPR015422">
    <property type="entry name" value="PyrdxlP-dep_Trfase_small"/>
</dbReference>
<dbReference type="RefSeq" id="WP_323467427.1">
    <property type="nucleotide sequence ID" value="NZ_CP144224.1"/>
</dbReference>
<dbReference type="GO" id="GO:0030170">
    <property type="term" value="F:pyridoxal phosphate binding"/>
    <property type="evidence" value="ECO:0007669"/>
    <property type="project" value="InterPro"/>
</dbReference>
<accession>A0AAJ2NQL8</accession>
<evidence type="ECO:0000259" key="4">
    <source>
        <dbReference type="Pfam" id="PF00155"/>
    </source>
</evidence>